<dbReference type="InterPro" id="IPR050477">
    <property type="entry name" value="GrpII_AminoAcid_Decarb"/>
</dbReference>
<keyword evidence="3 5" id="KW-0456">Lyase</keyword>
<dbReference type="PANTHER" id="PTHR42735:SF4">
    <property type="entry name" value="PYRIDOXAL PHOSPHATE-DEPENDENT DECARBOXYLASE FAMILY PROTEIN"/>
    <property type="match status" value="1"/>
</dbReference>
<dbReference type="AlphaFoldDB" id="A0A4P9VJG2"/>
<dbReference type="RefSeq" id="WP_094786740.1">
    <property type="nucleotide sequence ID" value="NZ_NDXW01000001.1"/>
</dbReference>
<dbReference type="Gene3D" id="3.40.640.10">
    <property type="entry name" value="Type I PLP-dependent aspartate aminotransferase-like (Major domain)"/>
    <property type="match status" value="1"/>
</dbReference>
<accession>A0A4P9VJG2</accession>
<dbReference type="EMBL" id="NDXW01000001">
    <property type="protein sequence ID" value="RDH43405.1"/>
    <property type="molecule type" value="Genomic_DNA"/>
</dbReference>
<dbReference type="InterPro" id="IPR015421">
    <property type="entry name" value="PyrdxlP-dep_Trfase_major"/>
</dbReference>
<comment type="similarity">
    <text evidence="5">Belongs to the group II decarboxylase family.</text>
</comment>
<protein>
    <submittedName>
        <fullName evidence="6">Aminotransferase class V-fold PLP-dependent enzyme</fullName>
    </submittedName>
</protein>
<dbReference type="InterPro" id="IPR015424">
    <property type="entry name" value="PyrdxlP-dep_Trfase"/>
</dbReference>
<gene>
    <name evidence="6" type="ORF">B9G39_08110</name>
</gene>
<dbReference type="PANTHER" id="PTHR42735">
    <property type="match status" value="1"/>
</dbReference>
<dbReference type="Pfam" id="PF00282">
    <property type="entry name" value="Pyridoxal_deC"/>
    <property type="match status" value="1"/>
</dbReference>
<keyword evidence="6" id="KW-0808">Transferase</keyword>
<organism evidence="6 7">
    <name type="scientific">Zooshikella ganghwensis</name>
    <dbReference type="NCBI Taxonomy" id="202772"/>
    <lineage>
        <taxon>Bacteria</taxon>
        <taxon>Pseudomonadati</taxon>
        <taxon>Pseudomonadota</taxon>
        <taxon>Gammaproteobacteria</taxon>
        <taxon>Oceanospirillales</taxon>
        <taxon>Zooshikellaceae</taxon>
        <taxon>Zooshikella</taxon>
    </lineage>
</organism>
<dbReference type="Proteomes" id="UP000257039">
    <property type="component" value="Unassembled WGS sequence"/>
</dbReference>
<evidence type="ECO:0000313" key="7">
    <source>
        <dbReference type="Proteomes" id="UP000257039"/>
    </source>
</evidence>
<dbReference type="PROSITE" id="PS00392">
    <property type="entry name" value="DDC_GAD_HDC_YDC"/>
    <property type="match status" value="1"/>
</dbReference>
<keyword evidence="6" id="KW-0032">Aminotransferase</keyword>
<feature type="modified residue" description="N6-(pyridoxal phosphate)lysine" evidence="4">
    <location>
        <position position="198"/>
    </location>
</feature>
<dbReference type="SUPFAM" id="SSF53383">
    <property type="entry name" value="PLP-dependent transferases"/>
    <property type="match status" value="1"/>
</dbReference>
<evidence type="ECO:0000313" key="6">
    <source>
        <dbReference type="EMBL" id="RDH43405.1"/>
    </source>
</evidence>
<evidence type="ECO:0000256" key="1">
    <source>
        <dbReference type="ARBA" id="ARBA00001933"/>
    </source>
</evidence>
<dbReference type="GO" id="GO:0030170">
    <property type="term" value="F:pyridoxal phosphate binding"/>
    <property type="evidence" value="ECO:0007669"/>
    <property type="project" value="InterPro"/>
</dbReference>
<dbReference type="GO" id="GO:0019752">
    <property type="term" value="P:carboxylic acid metabolic process"/>
    <property type="evidence" value="ECO:0007669"/>
    <property type="project" value="InterPro"/>
</dbReference>
<keyword evidence="2 4" id="KW-0663">Pyridoxal phosphate</keyword>
<name>A0A4P9VJG2_9GAMM</name>
<keyword evidence="7" id="KW-1185">Reference proteome</keyword>
<proteinExistence type="inferred from homology"/>
<dbReference type="InterPro" id="IPR021115">
    <property type="entry name" value="Pyridoxal-P_BS"/>
</dbReference>
<dbReference type="GO" id="GO:0016831">
    <property type="term" value="F:carboxy-lyase activity"/>
    <property type="evidence" value="ECO:0007669"/>
    <property type="project" value="InterPro"/>
</dbReference>
<sequence length="395" mass="43900">MNTIPSSIAQATYILAMQFNPNNQSAEGGRASIAMELSAISAIAAMFNWKQQYHGHLTSGGSLSNLEALWVTIKLTQKNSILISHHSHYNIARLGSMIGANIEYIPCDIEGNWDMLWLADRLKLNDVGAIVLTAGTTGLGKVEPISKVIQLKLQYNFRVHIDAAYGGYFILADNLSEESQSNFSAITQADSITIDPHKLGMQPLGCSCILYKNPGDMSVLTHDSPYTYYDTSTIALGKFCLECSRSGAAAVALWATTQCYPLIKNGEFAFILSQMRNAALKLTYFFSHNKQFIYFKPDLNIVVFAPGQFITIKTSHYSNQLQQFLLSKKIYVALLTLDGHLISSDPALASEKITLIRVCFMKSEHNDFVETLCKAISEFMSTKYKVEHRDQLTEV</sequence>
<dbReference type="InterPro" id="IPR002129">
    <property type="entry name" value="PyrdxlP-dep_de-COase"/>
</dbReference>
<comment type="cofactor">
    <cofactor evidence="1 4 5">
        <name>pyridoxal 5'-phosphate</name>
        <dbReference type="ChEBI" id="CHEBI:597326"/>
    </cofactor>
</comment>
<dbReference type="GO" id="GO:0008483">
    <property type="term" value="F:transaminase activity"/>
    <property type="evidence" value="ECO:0007669"/>
    <property type="project" value="UniProtKB-KW"/>
</dbReference>
<evidence type="ECO:0000256" key="4">
    <source>
        <dbReference type="PIRSR" id="PIRSR602129-50"/>
    </source>
</evidence>
<evidence type="ECO:0000256" key="3">
    <source>
        <dbReference type="ARBA" id="ARBA00023239"/>
    </source>
</evidence>
<evidence type="ECO:0000256" key="2">
    <source>
        <dbReference type="ARBA" id="ARBA00022898"/>
    </source>
</evidence>
<evidence type="ECO:0000256" key="5">
    <source>
        <dbReference type="RuleBase" id="RU000382"/>
    </source>
</evidence>
<reference evidence="6 7" key="1">
    <citation type="submission" date="2017-04" db="EMBL/GenBank/DDBJ databases">
        <title>Draft genome sequence of Zooshikella ganghwensis VG4 isolated from Red Sea sediments.</title>
        <authorList>
            <person name="Rehman Z."/>
            <person name="Alam I."/>
            <person name="Kamau A."/>
            <person name="Bajic V."/>
            <person name="Leiknes T."/>
        </authorList>
    </citation>
    <scope>NUCLEOTIDE SEQUENCE [LARGE SCALE GENOMIC DNA]</scope>
    <source>
        <strain evidence="6 7">VG4</strain>
    </source>
</reference>
<comment type="caution">
    <text evidence="6">The sequence shown here is derived from an EMBL/GenBank/DDBJ whole genome shotgun (WGS) entry which is preliminary data.</text>
</comment>